<dbReference type="EC" id="3.1.3.18" evidence="5"/>
<dbReference type="PANTHER" id="PTHR46470">
    <property type="entry name" value="N-ACYLNEURAMINATE-9-PHOSPHATASE"/>
    <property type="match status" value="1"/>
</dbReference>
<dbReference type="GO" id="GO:0046872">
    <property type="term" value="F:metal ion binding"/>
    <property type="evidence" value="ECO:0007669"/>
    <property type="project" value="UniProtKB-KW"/>
</dbReference>
<dbReference type="EMBL" id="VSSQ01005327">
    <property type="protein sequence ID" value="MPM28710.1"/>
    <property type="molecule type" value="Genomic_DNA"/>
</dbReference>
<dbReference type="AlphaFoldDB" id="A0A644YK08"/>
<name>A0A644YK08_9ZZZZ</name>
<keyword evidence="3 5" id="KW-0378">Hydrolase</keyword>
<protein>
    <submittedName>
        <fullName evidence="5">Phosphoglycolate phosphatase</fullName>
        <ecNumber evidence="5">3.1.3.18</ecNumber>
    </submittedName>
</protein>
<dbReference type="GO" id="GO:0008967">
    <property type="term" value="F:phosphoglycolate phosphatase activity"/>
    <property type="evidence" value="ECO:0007669"/>
    <property type="project" value="UniProtKB-EC"/>
</dbReference>
<proteinExistence type="predicted"/>
<dbReference type="SFLD" id="SFLDS00003">
    <property type="entry name" value="Haloacid_Dehalogenase"/>
    <property type="match status" value="1"/>
</dbReference>
<dbReference type="SFLD" id="SFLDG01129">
    <property type="entry name" value="C1.5:_HAD__Beta-PGM__Phosphata"/>
    <property type="match status" value="1"/>
</dbReference>
<dbReference type="Gene3D" id="3.40.50.1000">
    <property type="entry name" value="HAD superfamily/HAD-like"/>
    <property type="match status" value="1"/>
</dbReference>
<gene>
    <name evidence="5" type="primary">gph_38</name>
    <name evidence="5" type="ORF">SDC9_75238</name>
</gene>
<dbReference type="InterPro" id="IPR006439">
    <property type="entry name" value="HAD-SF_hydro_IA"/>
</dbReference>
<keyword evidence="4" id="KW-0460">Magnesium</keyword>
<keyword evidence="2" id="KW-0479">Metal-binding</keyword>
<dbReference type="Gene3D" id="1.20.120.710">
    <property type="entry name" value="Haloacid dehalogenase hydrolase-like domain"/>
    <property type="match status" value="1"/>
</dbReference>
<dbReference type="InterPro" id="IPR023214">
    <property type="entry name" value="HAD_sf"/>
</dbReference>
<dbReference type="GO" id="GO:0044281">
    <property type="term" value="P:small molecule metabolic process"/>
    <property type="evidence" value="ECO:0007669"/>
    <property type="project" value="UniProtKB-ARBA"/>
</dbReference>
<comment type="caution">
    <text evidence="5">The sequence shown here is derived from an EMBL/GenBank/DDBJ whole genome shotgun (WGS) entry which is preliminary data.</text>
</comment>
<evidence type="ECO:0000256" key="2">
    <source>
        <dbReference type="ARBA" id="ARBA00022723"/>
    </source>
</evidence>
<dbReference type="SUPFAM" id="SSF56784">
    <property type="entry name" value="HAD-like"/>
    <property type="match status" value="1"/>
</dbReference>
<accession>A0A644YK08</accession>
<comment type="cofactor">
    <cofactor evidence="1">
        <name>Mg(2+)</name>
        <dbReference type="ChEBI" id="CHEBI:18420"/>
    </cofactor>
</comment>
<evidence type="ECO:0000313" key="5">
    <source>
        <dbReference type="EMBL" id="MPM28710.1"/>
    </source>
</evidence>
<sequence length="254" mass="28849">MIDVVLFDIGGTIHTVTNNETLRTAFAKRLRERLADYGILLEGDDRQIGLRLHENAEEYKHYSEQILGELPQARIWNEFYLKDYKIGEERLLPIAEELSFLYDYERVRNMRRPRLIETFETLKTMGMRMGIISNIISTSFVPHILNEYGIANYMECVVLSSEAGVRKPNPAIFDIALNELGAKREHTAYVGDTLSRDVLGAKNANLGLMIQINNPAIAHRDAGLKEKGVEPDVRITEFSEIPGVINAFNKANPL</sequence>
<evidence type="ECO:0000256" key="3">
    <source>
        <dbReference type="ARBA" id="ARBA00022801"/>
    </source>
</evidence>
<dbReference type="NCBIfam" id="TIGR01549">
    <property type="entry name" value="HAD-SF-IA-v1"/>
    <property type="match status" value="1"/>
</dbReference>
<evidence type="ECO:0000256" key="4">
    <source>
        <dbReference type="ARBA" id="ARBA00022842"/>
    </source>
</evidence>
<evidence type="ECO:0000256" key="1">
    <source>
        <dbReference type="ARBA" id="ARBA00001946"/>
    </source>
</evidence>
<organism evidence="5">
    <name type="scientific">bioreactor metagenome</name>
    <dbReference type="NCBI Taxonomy" id="1076179"/>
    <lineage>
        <taxon>unclassified sequences</taxon>
        <taxon>metagenomes</taxon>
        <taxon>ecological metagenomes</taxon>
    </lineage>
</organism>
<dbReference type="Pfam" id="PF00702">
    <property type="entry name" value="Hydrolase"/>
    <property type="match status" value="1"/>
</dbReference>
<reference evidence="5" key="1">
    <citation type="submission" date="2019-08" db="EMBL/GenBank/DDBJ databases">
        <authorList>
            <person name="Kucharzyk K."/>
            <person name="Murdoch R.W."/>
            <person name="Higgins S."/>
            <person name="Loffler F."/>
        </authorList>
    </citation>
    <scope>NUCLEOTIDE SEQUENCE</scope>
</reference>
<dbReference type="InterPro" id="IPR051400">
    <property type="entry name" value="HAD-like_hydrolase"/>
</dbReference>
<dbReference type="InterPro" id="IPR036412">
    <property type="entry name" value="HAD-like_sf"/>
</dbReference>
<dbReference type="PANTHER" id="PTHR46470:SF2">
    <property type="entry name" value="GLYCERALDEHYDE 3-PHOSPHATE PHOSPHATASE"/>
    <property type="match status" value="1"/>
</dbReference>